<evidence type="ECO:0000313" key="2">
    <source>
        <dbReference type="Proteomes" id="UP000784700"/>
    </source>
</evidence>
<organism evidence="1 2">
    <name type="scientific">Apilactobacillus micheneri</name>
    <dbReference type="NCBI Taxonomy" id="1899430"/>
    <lineage>
        <taxon>Bacteria</taxon>
        <taxon>Bacillati</taxon>
        <taxon>Bacillota</taxon>
        <taxon>Bacilli</taxon>
        <taxon>Lactobacillales</taxon>
        <taxon>Lactobacillaceae</taxon>
        <taxon>Apilactobacillus</taxon>
    </lineage>
</organism>
<dbReference type="AlphaFoldDB" id="A0A9Q8INE9"/>
<gene>
    <name evidence="1" type="ORF">DY130_03560</name>
</gene>
<accession>A0A9Q8INE9</accession>
<dbReference type="EMBL" id="QUBG01000003">
    <property type="protein sequence ID" value="TPR44128.1"/>
    <property type="molecule type" value="Genomic_DNA"/>
</dbReference>
<comment type="caution">
    <text evidence="1">The sequence shown here is derived from an EMBL/GenBank/DDBJ whole genome shotgun (WGS) entry which is preliminary data.</text>
</comment>
<proteinExistence type="predicted"/>
<dbReference type="RefSeq" id="WP_140936205.1">
    <property type="nucleotide sequence ID" value="NZ_QUBF01000003.1"/>
</dbReference>
<protein>
    <submittedName>
        <fullName evidence="1">Uncharacterized protein</fullName>
    </submittedName>
</protein>
<evidence type="ECO:0000313" key="1">
    <source>
        <dbReference type="EMBL" id="TPR44128.1"/>
    </source>
</evidence>
<dbReference type="Proteomes" id="UP000784700">
    <property type="component" value="Unassembled WGS sequence"/>
</dbReference>
<sequence length="194" mass="22197">MRSHKIITLMTAILSIFVVAFALNIGNTNAAHKNVWHKGNPKVLVRKENWSTNYIKHGGNKHSNFALEQPGYNRAFTSFTSGMGYNPMTINYNMKKKEIGSGVPYSAMAGMNPHYKYLGNNYYLLKAGAMPSKQHSAMYYEFNDVEMSGVTNLVKVHDKNHIYIWSFDSNKTKNNKLNSKKSYDGYFIYNNKQK</sequence>
<name>A0A9Q8INE9_9LACO</name>
<reference evidence="1" key="1">
    <citation type="submission" date="2018-08" db="EMBL/GenBank/DDBJ databases">
        <title>Comparative genomics of wild bee and flower associated Lactobacillus reveals potential adaptation to the bee host.</title>
        <authorList>
            <person name="Vuong H.Q."/>
            <person name="Mcfrederick Q.S."/>
        </authorList>
    </citation>
    <scope>NUCLEOTIDE SEQUENCE</scope>
    <source>
        <strain evidence="1">HV_63</strain>
    </source>
</reference>